<reference evidence="3 4" key="2">
    <citation type="journal article" date="2015" name="Genome Announc.">
        <title>Complete Genome Sequence of Hyperthermophilic Piezophilic Archaeon Palaeococcus pacificus DY20341T, Isolated from Deep-Sea Hydrothermal Sediments.</title>
        <authorList>
            <person name="Zeng X."/>
            <person name="Jebbar M."/>
            <person name="Shao Z."/>
        </authorList>
    </citation>
    <scope>NUCLEOTIDE SEQUENCE [LARGE SCALE GENOMIC DNA]</scope>
    <source>
        <strain evidence="3 4">DY20341</strain>
    </source>
</reference>
<feature type="transmembrane region" description="Helical" evidence="1">
    <location>
        <begin position="244"/>
        <end position="266"/>
    </location>
</feature>
<feature type="transmembrane region" description="Helical" evidence="1">
    <location>
        <begin position="129"/>
        <end position="148"/>
    </location>
</feature>
<keyword evidence="1" id="KW-1133">Transmembrane helix</keyword>
<dbReference type="InterPro" id="IPR025962">
    <property type="entry name" value="SdpI/YhfL"/>
</dbReference>
<keyword evidence="1" id="KW-0472">Membrane</keyword>
<dbReference type="InterPro" id="IPR012867">
    <property type="entry name" value="DUF1648"/>
</dbReference>
<keyword evidence="1" id="KW-0812">Transmembrane</keyword>
<dbReference type="OrthoDB" id="102247at2157"/>
<protein>
    <recommendedName>
        <fullName evidence="2">DUF1648 domain-containing protein</fullName>
    </recommendedName>
</protein>
<reference evidence="4" key="1">
    <citation type="submission" date="2013-06" db="EMBL/GenBank/DDBJ databases">
        <title>Complete Genome Sequence of Hyperthermophilic Palaeococcus pacificus DY20341T, Isolated from a Deep-Sea Hydrothermal Sediments.</title>
        <authorList>
            <person name="Zeng X."/>
            <person name="Shao Z."/>
        </authorList>
    </citation>
    <scope>NUCLEOTIDE SEQUENCE [LARGE SCALE GENOMIC DNA]</scope>
    <source>
        <strain evidence="4">DY20341</strain>
    </source>
</reference>
<dbReference type="Proteomes" id="UP000027981">
    <property type="component" value="Chromosome"/>
</dbReference>
<sequence length="271" mass="30599">MEGIEIINIMFNIFIALLMLTAGLLTYLFRDKPNYAIGVRIGYTFASKEAWRKTNTFAGKAFMALGALMLILSPFVDMMQNTIIMLAGIIVIFYKGYKIAKETYELEEFKIEAPEIIPQNIPELNVRPYLFGEFAILSIYFLFLALSYDKMPQNIASHFDFYGNPNGFMEKSITSLVAFPLVISALIIGITYLSKKPLFVQFTPKFNPKAGKIFVELMFFTELLIISAWAYIIAYNAYNIHSGAIISGISFGAIIIILVEMFRLLLAIGES</sequence>
<dbReference type="KEGG" id="ppac:PAP_10035"/>
<evidence type="ECO:0000313" key="4">
    <source>
        <dbReference type="Proteomes" id="UP000027981"/>
    </source>
</evidence>
<name>A0A075LW00_9EURY</name>
<dbReference type="Pfam" id="PF13630">
    <property type="entry name" value="SdpI"/>
    <property type="match status" value="1"/>
</dbReference>
<dbReference type="GeneID" id="25399994"/>
<dbReference type="Pfam" id="PF07853">
    <property type="entry name" value="DUF1648"/>
    <property type="match status" value="1"/>
</dbReference>
<evidence type="ECO:0000259" key="2">
    <source>
        <dbReference type="Pfam" id="PF07853"/>
    </source>
</evidence>
<evidence type="ECO:0000313" key="3">
    <source>
        <dbReference type="EMBL" id="AIF70381.1"/>
    </source>
</evidence>
<organism evidence="3 4">
    <name type="scientific">Palaeococcus pacificus DY20341</name>
    <dbReference type="NCBI Taxonomy" id="1343739"/>
    <lineage>
        <taxon>Archaea</taxon>
        <taxon>Methanobacteriati</taxon>
        <taxon>Methanobacteriota</taxon>
        <taxon>Thermococci</taxon>
        <taxon>Thermococcales</taxon>
        <taxon>Thermococcaceae</taxon>
        <taxon>Palaeococcus</taxon>
    </lineage>
</organism>
<feature type="transmembrane region" description="Helical" evidence="1">
    <location>
        <begin position="6"/>
        <end position="29"/>
    </location>
</feature>
<gene>
    <name evidence="3" type="ORF">PAP_10035</name>
</gene>
<dbReference type="RefSeq" id="WP_052649141.1">
    <property type="nucleotide sequence ID" value="NZ_CP006019.1"/>
</dbReference>
<feature type="transmembrane region" description="Helical" evidence="1">
    <location>
        <begin position="213"/>
        <end position="238"/>
    </location>
</feature>
<dbReference type="EMBL" id="CP006019">
    <property type="protein sequence ID" value="AIF70381.1"/>
    <property type="molecule type" value="Genomic_DNA"/>
</dbReference>
<feature type="transmembrane region" description="Helical" evidence="1">
    <location>
        <begin position="173"/>
        <end position="193"/>
    </location>
</feature>
<dbReference type="eggNOG" id="arCOG06110">
    <property type="taxonomic scope" value="Archaea"/>
</dbReference>
<feature type="transmembrane region" description="Helical" evidence="1">
    <location>
        <begin position="82"/>
        <end position="100"/>
    </location>
</feature>
<dbReference type="STRING" id="1343739.PAP_10035"/>
<dbReference type="HOGENOM" id="CLU_090556_0_0_2"/>
<evidence type="ECO:0000256" key="1">
    <source>
        <dbReference type="SAM" id="Phobius"/>
    </source>
</evidence>
<accession>A0A075LW00</accession>
<dbReference type="AlphaFoldDB" id="A0A075LW00"/>
<feature type="domain" description="DUF1648" evidence="2">
    <location>
        <begin position="136"/>
        <end position="183"/>
    </location>
</feature>
<proteinExistence type="predicted"/>
<keyword evidence="4" id="KW-1185">Reference proteome</keyword>